<gene>
    <name evidence="14" type="ORF">GEV33_013368</name>
</gene>
<dbReference type="PROSITE" id="PS00086">
    <property type="entry name" value="CYTOCHROME_P450"/>
    <property type="match status" value="1"/>
</dbReference>
<dbReference type="GO" id="GO:0020037">
    <property type="term" value="F:heme binding"/>
    <property type="evidence" value="ECO:0007669"/>
    <property type="project" value="InterPro"/>
</dbReference>
<feature type="binding site" description="axial binding residue" evidence="13">
    <location>
        <position position="699"/>
    </location>
    <ligand>
        <name>heme</name>
        <dbReference type="ChEBI" id="CHEBI:30413"/>
    </ligand>
    <ligandPart>
        <name>Fe</name>
        <dbReference type="ChEBI" id="CHEBI:18248"/>
    </ligandPart>
</feature>
<dbReference type="GO" id="GO:0005506">
    <property type="term" value="F:iron ion binding"/>
    <property type="evidence" value="ECO:0007669"/>
    <property type="project" value="InterPro"/>
</dbReference>
<dbReference type="CDD" id="cd11056">
    <property type="entry name" value="CYP6-like"/>
    <property type="match status" value="1"/>
</dbReference>
<evidence type="ECO:0000256" key="2">
    <source>
        <dbReference type="ARBA" id="ARBA00004174"/>
    </source>
</evidence>
<keyword evidence="5 13" id="KW-0349">Heme</keyword>
<reference evidence="14" key="1">
    <citation type="journal article" date="2020" name="J Insects Food Feed">
        <title>The yellow mealworm (Tenebrio molitor) genome: a resource for the emerging insects as food and feed industry.</title>
        <authorList>
            <person name="Eriksson T."/>
            <person name="Andere A."/>
            <person name="Kelstrup H."/>
            <person name="Emery V."/>
            <person name="Picard C."/>
        </authorList>
    </citation>
    <scope>NUCLEOTIDE SEQUENCE</scope>
    <source>
        <strain evidence="14">Stoneville</strain>
        <tissue evidence="14">Whole head</tissue>
    </source>
</reference>
<proteinExistence type="inferred from homology"/>
<dbReference type="InterPro" id="IPR036396">
    <property type="entry name" value="Cyt_P450_sf"/>
</dbReference>
<keyword evidence="15" id="KW-1185">Reference proteome</keyword>
<evidence type="ECO:0000256" key="12">
    <source>
        <dbReference type="ARBA" id="ARBA00023136"/>
    </source>
</evidence>
<name>A0A8J6L819_TENMO</name>
<dbReference type="SUPFAM" id="SSF48264">
    <property type="entry name" value="Cytochrome P450"/>
    <property type="match status" value="1"/>
</dbReference>
<keyword evidence="10 13" id="KW-0408">Iron</keyword>
<dbReference type="InterPro" id="IPR002401">
    <property type="entry name" value="Cyt_P450_E_grp-I"/>
</dbReference>
<organism evidence="14 15">
    <name type="scientific">Tenebrio molitor</name>
    <name type="common">Yellow mealworm beetle</name>
    <dbReference type="NCBI Taxonomy" id="7067"/>
    <lineage>
        <taxon>Eukaryota</taxon>
        <taxon>Metazoa</taxon>
        <taxon>Ecdysozoa</taxon>
        <taxon>Arthropoda</taxon>
        <taxon>Hexapoda</taxon>
        <taxon>Insecta</taxon>
        <taxon>Pterygota</taxon>
        <taxon>Neoptera</taxon>
        <taxon>Endopterygota</taxon>
        <taxon>Coleoptera</taxon>
        <taxon>Polyphaga</taxon>
        <taxon>Cucujiformia</taxon>
        <taxon>Tenebrionidae</taxon>
        <taxon>Tenebrio</taxon>
    </lineage>
</organism>
<evidence type="ECO:0000256" key="11">
    <source>
        <dbReference type="ARBA" id="ARBA00023033"/>
    </source>
</evidence>
<comment type="similarity">
    <text evidence="4">Belongs to the cytochrome P450 family.</text>
</comment>
<dbReference type="Proteomes" id="UP000719412">
    <property type="component" value="Unassembled WGS sequence"/>
</dbReference>
<evidence type="ECO:0000256" key="1">
    <source>
        <dbReference type="ARBA" id="ARBA00001971"/>
    </source>
</evidence>
<comment type="subcellular location">
    <subcellularLocation>
        <location evidence="3">Endoplasmic reticulum membrane</location>
        <topology evidence="3">Peripheral membrane protein</topology>
    </subcellularLocation>
    <subcellularLocation>
        <location evidence="2">Microsome membrane</location>
        <topology evidence="2">Peripheral membrane protein</topology>
    </subcellularLocation>
</comment>
<evidence type="ECO:0000256" key="6">
    <source>
        <dbReference type="ARBA" id="ARBA00022723"/>
    </source>
</evidence>
<evidence type="ECO:0000313" key="15">
    <source>
        <dbReference type="Proteomes" id="UP000719412"/>
    </source>
</evidence>
<dbReference type="PRINTS" id="PR00463">
    <property type="entry name" value="EP450I"/>
</dbReference>
<keyword evidence="11" id="KW-0503">Monooxygenase</keyword>
<sequence length="781" mass="88640">MGIAPVWPPRSPDSTPGQVVALSNGILWYGSNRTALAITARISRYENDSRRPVLTTFPKNDQLLKLFLRRIFDGWRACPSKRRVKFQKTAPPTVKTRPPQPMCPLLRSPPDGEQSNNGIAAVARGMGADRSPPTPLDSEFVMACMATAIPQRKCLVCRFNHGGGGSGGLGGHYVSHPQEPMVNSSPIQQLTIVAVQLEDFLERRTRVRGAAHARSPKAFSAFFRRAAAEDAEDAEAERTSSLLTTSQSVQAARPVEMGVFVQDSWTEILLIITTLVVIVTNYFRTSYKYWASKGVPTIPPRFPLGNTNIILPKGFSVGTLSKKFYDELKRNGHKFGGVYLVTEPNLVVVDPEYIKDILCKDFQHFVDRGTYYNEKDDPISAHLFAIDGLAWKNLRVKLTPTFTSGKMKTMFHTVVQCCEYMTDAIDSQRGADINIKEMLGKFTTDVIGTCAFGIECNSFKYPDAEFRKMGKRIFYYDLWRSIRAFFLMNLPTLSKRMNLSVNNHDIQEFFTRIVAETVKMREVKGIRRNDFLQILIDMRESTGFNLDDIAAQVFLFFIAGFETSSTAMNFGLYELARHPDVQKKLREEICQVLDKSDGQITYESLGEMKYLDQVFNETLRMYPPLVTLNRRCVKDYTLRDTDVVIEKGTPVLISTLGLHMDPEHYPEPETFDPERFNEQNKQQRHSFTHLPFGDGPRNCIGLRFGMMQSKIGIATVVKNFKLSVSPATKPIQFDPYTFLLKSTNEVYLRAERHHFYSLEVTNTFRKKNRSICGYGKEKGRT</sequence>
<evidence type="ECO:0000256" key="10">
    <source>
        <dbReference type="ARBA" id="ARBA00023004"/>
    </source>
</evidence>
<evidence type="ECO:0000256" key="5">
    <source>
        <dbReference type="ARBA" id="ARBA00022617"/>
    </source>
</evidence>
<evidence type="ECO:0000256" key="4">
    <source>
        <dbReference type="ARBA" id="ARBA00010617"/>
    </source>
</evidence>
<keyword evidence="8" id="KW-0492">Microsome</keyword>
<dbReference type="EMBL" id="JABDTM020028149">
    <property type="protein sequence ID" value="KAH0809423.1"/>
    <property type="molecule type" value="Genomic_DNA"/>
</dbReference>
<accession>A0A8J6L819</accession>
<dbReference type="PANTHER" id="PTHR24292:SF100">
    <property type="entry name" value="CYTOCHROME P450 6A16, ISOFORM B-RELATED"/>
    <property type="match status" value="1"/>
</dbReference>
<dbReference type="InterPro" id="IPR050476">
    <property type="entry name" value="Insect_CytP450_Detox"/>
</dbReference>
<evidence type="ECO:0000256" key="9">
    <source>
        <dbReference type="ARBA" id="ARBA00023002"/>
    </source>
</evidence>
<reference evidence="14" key="2">
    <citation type="submission" date="2021-08" db="EMBL/GenBank/DDBJ databases">
        <authorList>
            <person name="Eriksson T."/>
        </authorList>
    </citation>
    <scope>NUCLEOTIDE SEQUENCE</scope>
    <source>
        <strain evidence="14">Stoneville</strain>
        <tissue evidence="14">Whole head</tissue>
    </source>
</reference>
<dbReference type="InterPro" id="IPR001128">
    <property type="entry name" value="Cyt_P450"/>
</dbReference>
<dbReference type="Gene3D" id="1.10.630.10">
    <property type="entry name" value="Cytochrome P450"/>
    <property type="match status" value="1"/>
</dbReference>
<dbReference type="PANTHER" id="PTHR24292">
    <property type="entry name" value="CYTOCHROME P450"/>
    <property type="match status" value="1"/>
</dbReference>
<evidence type="ECO:0000256" key="13">
    <source>
        <dbReference type="PIRSR" id="PIRSR602401-1"/>
    </source>
</evidence>
<comment type="cofactor">
    <cofactor evidence="1 13">
        <name>heme</name>
        <dbReference type="ChEBI" id="CHEBI:30413"/>
    </cofactor>
</comment>
<evidence type="ECO:0000256" key="8">
    <source>
        <dbReference type="ARBA" id="ARBA00022848"/>
    </source>
</evidence>
<keyword evidence="12" id="KW-0472">Membrane</keyword>
<evidence type="ECO:0000256" key="3">
    <source>
        <dbReference type="ARBA" id="ARBA00004406"/>
    </source>
</evidence>
<dbReference type="GO" id="GO:0005789">
    <property type="term" value="C:endoplasmic reticulum membrane"/>
    <property type="evidence" value="ECO:0007669"/>
    <property type="project" value="UniProtKB-SubCell"/>
</dbReference>
<dbReference type="InterPro" id="IPR017972">
    <property type="entry name" value="Cyt_P450_CS"/>
</dbReference>
<dbReference type="AlphaFoldDB" id="A0A8J6L819"/>
<evidence type="ECO:0000256" key="7">
    <source>
        <dbReference type="ARBA" id="ARBA00022824"/>
    </source>
</evidence>
<evidence type="ECO:0000313" key="14">
    <source>
        <dbReference type="EMBL" id="KAH0809423.1"/>
    </source>
</evidence>
<protein>
    <recommendedName>
        <fullName evidence="16">Cytochrome P450 monooxygenase</fullName>
    </recommendedName>
</protein>
<dbReference type="GO" id="GO:0016705">
    <property type="term" value="F:oxidoreductase activity, acting on paired donors, with incorporation or reduction of molecular oxygen"/>
    <property type="evidence" value="ECO:0007669"/>
    <property type="project" value="InterPro"/>
</dbReference>
<comment type="caution">
    <text evidence="14">The sequence shown here is derived from an EMBL/GenBank/DDBJ whole genome shotgun (WGS) entry which is preliminary data.</text>
</comment>
<evidence type="ECO:0008006" key="16">
    <source>
        <dbReference type="Google" id="ProtNLM"/>
    </source>
</evidence>
<keyword evidence="6 13" id="KW-0479">Metal-binding</keyword>
<dbReference type="PRINTS" id="PR00385">
    <property type="entry name" value="P450"/>
</dbReference>
<dbReference type="GO" id="GO:0004497">
    <property type="term" value="F:monooxygenase activity"/>
    <property type="evidence" value="ECO:0007669"/>
    <property type="project" value="UniProtKB-KW"/>
</dbReference>
<keyword evidence="7" id="KW-0256">Endoplasmic reticulum</keyword>
<dbReference type="Pfam" id="PF00067">
    <property type="entry name" value="p450"/>
    <property type="match status" value="1"/>
</dbReference>
<dbReference type="FunFam" id="1.10.630.10:FF:000042">
    <property type="entry name" value="Cytochrome P450"/>
    <property type="match status" value="1"/>
</dbReference>
<keyword evidence="9" id="KW-0560">Oxidoreductase</keyword>